<feature type="region of interest" description="Disordered" evidence="1">
    <location>
        <begin position="105"/>
        <end position="139"/>
    </location>
</feature>
<name>A0A2G7T3F0_9FLAO</name>
<evidence type="ECO:0000313" key="3">
    <source>
        <dbReference type="EMBL" id="PII34391.1"/>
    </source>
</evidence>
<feature type="chain" id="PRO_5013761907" evidence="2">
    <location>
        <begin position="33"/>
        <end position="139"/>
    </location>
</feature>
<keyword evidence="2" id="KW-0732">Signal</keyword>
<proteinExistence type="predicted"/>
<gene>
    <name evidence="3" type="ORF">CTI11_21235</name>
</gene>
<feature type="compositionally biased region" description="Polar residues" evidence="1">
    <location>
        <begin position="130"/>
        <end position="139"/>
    </location>
</feature>
<feature type="signal peptide" evidence="2">
    <location>
        <begin position="1"/>
        <end position="32"/>
    </location>
</feature>
<comment type="caution">
    <text evidence="3">The sequence shown here is derived from an EMBL/GenBank/DDBJ whole genome shotgun (WGS) entry which is preliminary data.</text>
</comment>
<organism evidence="3">
    <name type="scientific">Chryseobacterium sp. B5</name>
    <dbReference type="NCBI Taxonomy" id="2050562"/>
    <lineage>
        <taxon>Bacteria</taxon>
        <taxon>Pseudomonadati</taxon>
        <taxon>Bacteroidota</taxon>
        <taxon>Flavobacteriia</taxon>
        <taxon>Flavobacteriales</taxon>
        <taxon>Weeksellaceae</taxon>
        <taxon>Chryseobacterium group</taxon>
        <taxon>Chryseobacterium</taxon>
    </lineage>
</organism>
<evidence type="ECO:0000256" key="1">
    <source>
        <dbReference type="SAM" id="MobiDB-lite"/>
    </source>
</evidence>
<reference evidence="3" key="1">
    <citation type="submission" date="2017-10" db="EMBL/GenBank/DDBJ databases">
        <title>Chryseobacterium sp. B5 is a hydrocarbonoclastic and plant growth promoting bacterium.</title>
        <authorList>
            <person name="Thijs S."/>
            <person name="Gkorezis P."/>
            <person name="Van Hamme J."/>
        </authorList>
    </citation>
    <scope>NUCLEOTIDE SEQUENCE</scope>
    <source>
        <strain evidence="3">B5</strain>
    </source>
</reference>
<accession>A0A2G7T3F0</accession>
<sequence>MTAMTQTSHTAVARALSLLLAGSLSLLATACAAPPPPPATAPAPASASAAPAAPDAGQPLTLTLQGRLVLRGNAPHEQPVLQTASGETWQLKGLNAEQVTQWQRQNVEVRGQPGPRPAAGAAPSMAPPQLQVQSIRAQP</sequence>
<protein>
    <submittedName>
        <fullName evidence="3">Uncharacterized protein</fullName>
    </submittedName>
</protein>
<feature type="compositionally biased region" description="Low complexity" evidence="1">
    <location>
        <begin position="42"/>
        <end position="56"/>
    </location>
</feature>
<dbReference type="EMBL" id="PEKC01000107">
    <property type="protein sequence ID" value="PII34391.1"/>
    <property type="molecule type" value="Genomic_DNA"/>
</dbReference>
<feature type="region of interest" description="Disordered" evidence="1">
    <location>
        <begin position="33"/>
        <end position="60"/>
    </location>
</feature>
<feature type="compositionally biased region" description="Low complexity" evidence="1">
    <location>
        <begin position="111"/>
        <end position="128"/>
    </location>
</feature>
<dbReference type="AlphaFoldDB" id="A0A2G7T3F0"/>
<evidence type="ECO:0000256" key="2">
    <source>
        <dbReference type="SAM" id="SignalP"/>
    </source>
</evidence>